<sequence>MSKSSSTSNSIETKDWLDWELIHRMKCVAAQCKIVTVRERCCKGHNLCKKHASKYSVCPKCQSKMSPIGERQMEAWKEFCCILLEEGVIDKRGKLLGDEAEEAK</sequence>
<name>A0A8D8U494_9HEMI</name>
<dbReference type="EMBL" id="HBUF01336017">
    <property type="protein sequence ID" value="CAG6698057.1"/>
    <property type="molecule type" value="Transcribed_RNA"/>
</dbReference>
<proteinExistence type="predicted"/>
<dbReference type="EMBL" id="HBUF01336016">
    <property type="protein sequence ID" value="CAG6698056.1"/>
    <property type="molecule type" value="Transcribed_RNA"/>
</dbReference>
<dbReference type="EMBL" id="HBUF01358314">
    <property type="protein sequence ID" value="CAG6719124.1"/>
    <property type="molecule type" value="Transcribed_RNA"/>
</dbReference>
<protein>
    <submittedName>
        <fullName evidence="1">Uncharacterized protein</fullName>
    </submittedName>
</protein>
<evidence type="ECO:0000313" key="1">
    <source>
        <dbReference type="EMBL" id="CAG6698056.1"/>
    </source>
</evidence>
<reference evidence="1" key="1">
    <citation type="submission" date="2021-05" db="EMBL/GenBank/DDBJ databases">
        <authorList>
            <person name="Alioto T."/>
            <person name="Alioto T."/>
            <person name="Gomez Garrido J."/>
        </authorList>
    </citation>
    <scope>NUCLEOTIDE SEQUENCE</scope>
</reference>
<accession>A0A8D8U494</accession>
<dbReference type="AlphaFoldDB" id="A0A8D8U494"/>
<organism evidence="1">
    <name type="scientific">Cacopsylla melanoneura</name>
    <dbReference type="NCBI Taxonomy" id="428564"/>
    <lineage>
        <taxon>Eukaryota</taxon>
        <taxon>Metazoa</taxon>
        <taxon>Ecdysozoa</taxon>
        <taxon>Arthropoda</taxon>
        <taxon>Hexapoda</taxon>
        <taxon>Insecta</taxon>
        <taxon>Pterygota</taxon>
        <taxon>Neoptera</taxon>
        <taxon>Paraneoptera</taxon>
        <taxon>Hemiptera</taxon>
        <taxon>Sternorrhyncha</taxon>
        <taxon>Psylloidea</taxon>
        <taxon>Psyllidae</taxon>
        <taxon>Psyllinae</taxon>
        <taxon>Cacopsylla</taxon>
    </lineage>
</organism>
<dbReference type="EMBL" id="HBUF01358313">
    <property type="protein sequence ID" value="CAG6719123.1"/>
    <property type="molecule type" value="Transcribed_RNA"/>
</dbReference>